<evidence type="ECO:0000313" key="3">
    <source>
        <dbReference type="EMBL" id="SEV86883.1"/>
    </source>
</evidence>
<dbReference type="EMBL" id="FOIS01000001">
    <property type="protein sequence ID" value="SEV86883.1"/>
    <property type="molecule type" value="Genomic_DNA"/>
</dbReference>
<keyword evidence="3" id="KW-0378">Hydrolase</keyword>
<dbReference type="GO" id="GO:0008233">
    <property type="term" value="F:peptidase activity"/>
    <property type="evidence" value="ECO:0007669"/>
    <property type="project" value="UniProtKB-KW"/>
</dbReference>
<evidence type="ECO:0000256" key="1">
    <source>
        <dbReference type="ARBA" id="ARBA00008542"/>
    </source>
</evidence>
<organism evidence="3 4">
    <name type="scientific">Natrinema salifodinae</name>
    <dbReference type="NCBI Taxonomy" id="1202768"/>
    <lineage>
        <taxon>Archaea</taxon>
        <taxon>Methanobacteriati</taxon>
        <taxon>Methanobacteriota</taxon>
        <taxon>Stenosarchaea group</taxon>
        <taxon>Halobacteria</taxon>
        <taxon>Halobacteriales</taxon>
        <taxon>Natrialbaceae</taxon>
        <taxon>Natrinema</taxon>
    </lineage>
</organism>
<keyword evidence="4" id="KW-1185">Reference proteome</keyword>
<protein>
    <submittedName>
        <fullName evidence="3">Protease I</fullName>
    </submittedName>
</protein>
<dbReference type="GO" id="GO:0006508">
    <property type="term" value="P:proteolysis"/>
    <property type="evidence" value="ECO:0007669"/>
    <property type="project" value="UniProtKB-KW"/>
</dbReference>
<dbReference type="PROSITE" id="PS51276">
    <property type="entry name" value="PEPTIDASE_C56_PFPI"/>
    <property type="match status" value="1"/>
</dbReference>
<dbReference type="CDD" id="cd03134">
    <property type="entry name" value="GATase1_PfpI_like"/>
    <property type="match status" value="1"/>
</dbReference>
<dbReference type="NCBIfam" id="TIGR01382">
    <property type="entry name" value="PfpI"/>
    <property type="match status" value="1"/>
</dbReference>
<dbReference type="eggNOG" id="arCOG00769">
    <property type="taxonomic scope" value="Archaea"/>
</dbReference>
<gene>
    <name evidence="3" type="ORF">SAMN05216285_0884</name>
</gene>
<proteinExistence type="inferred from homology"/>
<evidence type="ECO:0000259" key="2">
    <source>
        <dbReference type="Pfam" id="PF01965"/>
    </source>
</evidence>
<dbReference type="SUPFAM" id="SSF52317">
    <property type="entry name" value="Class I glutamine amidotransferase-like"/>
    <property type="match status" value="1"/>
</dbReference>
<evidence type="ECO:0000313" key="4">
    <source>
        <dbReference type="Proteomes" id="UP000183275"/>
    </source>
</evidence>
<dbReference type="OrthoDB" id="82036at2157"/>
<name>A0A1I0MES8_9EURY</name>
<comment type="similarity">
    <text evidence="1">Belongs to the peptidase C56 family.</text>
</comment>
<keyword evidence="3" id="KW-0645">Protease</keyword>
<dbReference type="AlphaFoldDB" id="A0A1I0MES8"/>
<dbReference type="Gene3D" id="3.40.50.880">
    <property type="match status" value="1"/>
</dbReference>
<sequence length="188" mass="20089">MSNSDQQPLADVTVGIFLAPEGTEEVEFTEPKDAVTDAGATVDVLGSETGEAQTVNNDLEESDSYEVEKPFGEVSADDYDALIVPGGTVGADTLRTDEDAVELLRRHVEDGKPAGVICHGPWTLIEADVVDGKTLTSYHSLQTDVRNAGGEWVDEEVVVDDGLVTSRNPDDLEAFCETIVEAFAERSG</sequence>
<dbReference type="Pfam" id="PF01965">
    <property type="entry name" value="DJ-1_PfpI"/>
    <property type="match status" value="1"/>
</dbReference>
<accession>A0A1I0MES8</accession>
<dbReference type="InterPro" id="IPR002818">
    <property type="entry name" value="DJ-1/PfpI"/>
</dbReference>
<dbReference type="InterPro" id="IPR029062">
    <property type="entry name" value="Class_I_gatase-like"/>
</dbReference>
<dbReference type="PANTHER" id="PTHR42733:SF12">
    <property type="entry name" value="PROTEINASE"/>
    <property type="match status" value="1"/>
</dbReference>
<dbReference type="RefSeq" id="WP_049990802.1">
    <property type="nucleotide sequence ID" value="NZ_FOIS01000001.1"/>
</dbReference>
<dbReference type="Proteomes" id="UP000183275">
    <property type="component" value="Unassembled WGS sequence"/>
</dbReference>
<feature type="domain" description="DJ-1/PfpI" evidence="2">
    <location>
        <begin position="15"/>
        <end position="181"/>
    </location>
</feature>
<dbReference type="InterPro" id="IPR006286">
    <property type="entry name" value="C56_PfpI-like"/>
</dbReference>
<dbReference type="PANTHER" id="PTHR42733">
    <property type="entry name" value="DJ-1 PROTEIN"/>
    <property type="match status" value="1"/>
</dbReference>
<reference evidence="4" key="1">
    <citation type="submission" date="2016-10" db="EMBL/GenBank/DDBJ databases">
        <authorList>
            <person name="Varghese N."/>
        </authorList>
    </citation>
    <scope>NUCLEOTIDE SEQUENCE [LARGE SCALE GENOMIC DNA]</scope>
    <source>
        <strain evidence="4">CGMCC 1.12284</strain>
    </source>
</reference>
<dbReference type="STRING" id="1202768.SAMN05216285_0884"/>